<feature type="region of interest" description="Disordered" evidence="9">
    <location>
        <begin position="1"/>
        <end position="22"/>
    </location>
</feature>
<dbReference type="InterPro" id="IPR001086">
    <property type="entry name" value="Preph_deHydtase"/>
</dbReference>
<evidence type="ECO:0000256" key="8">
    <source>
        <dbReference type="PIRSR" id="PIRSR001500-2"/>
    </source>
</evidence>
<keyword evidence="3" id="KW-0028">Amino-acid biosynthesis</keyword>
<dbReference type="Gene3D" id="3.30.70.260">
    <property type="match status" value="1"/>
</dbReference>
<evidence type="ECO:0000256" key="1">
    <source>
        <dbReference type="ARBA" id="ARBA00004741"/>
    </source>
</evidence>
<dbReference type="PROSITE" id="PS51671">
    <property type="entry name" value="ACT"/>
    <property type="match status" value="1"/>
</dbReference>
<sequence length="299" mass="33630">MVDRKQQQEITDATPGSNGMQGTGIRVSIQGYEGSFHQVAARQFFGKNVEVIPCATFRDVIRIAGNKKESHGGVMAIENSIAGSILPNYNLLQKCTLKIIGEIYLPIKQQLLVNRGVQLEDIREVHSHHMAIQQCLEYLDKYNWKLVETEDTALSAKHIHQHRSKHIAAIASKLAADLFDLDVITPNIHTMKNNYTRFLVLQPEEVAQPVTDANKASVNFHTDHSRGSLARVLTRIAEGGINLSKLQSFPIPGSDWKYSFHADMEFDTLDQFNQVIESMRSITEELKVYGVYKNGKSIE</sequence>
<evidence type="ECO:0000256" key="9">
    <source>
        <dbReference type="SAM" id="MobiDB-lite"/>
    </source>
</evidence>
<dbReference type="Proteomes" id="UP000306918">
    <property type="component" value="Unassembled WGS sequence"/>
</dbReference>
<evidence type="ECO:0000256" key="5">
    <source>
        <dbReference type="ARBA" id="ARBA00023222"/>
    </source>
</evidence>
<evidence type="ECO:0000313" key="13">
    <source>
        <dbReference type="Proteomes" id="UP000306918"/>
    </source>
</evidence>
<evidence type="ECO:0000259" key="11">
    <source>
        <dbReference type="PROSITE" id="PS51671"/>
    </source>
</evidence>
<dbReference type="PIRSF" id="PIRSF001500">
    <property type="entry name" value="Chor_mut_pdt_Ppr"/>
    <property type="match status" value="1"/>
</dbReference>
<dbReference type="OrthoDB" id="9802281at2"/>
<evidence type="ECO:0000313" key="12">
    <source>
        <dbReference type="EMBL" id="THU39948.1"/>
    </source>
</evidence>
<dbReference type="Pfam" id="PF00800">
    <property type="entry name" value="PDT"/>
    <property type="match status" value="1"/>
</dbReference>
<dbReference type="CDD" id="cd04905">
    <property type="entry name" value="ACT_CM-PDT"/>
    <property type="match status" value="1"/>
</dbReference>
<dbReference type="RefSeq" id="WP_136576704.1">
    <property type="nucleotide sequence ID" value="NZ_STFF01000002.1"/>
</dbReference>
<keyword evidence="5" id="KW-0584">Phenylalanine biosynthesis</keyword>
<keyword evidence="13" id="KW-1185">Reference proteome</keyword>
<dbReference type="EC" id="4.2.1.51" evidence="2"/>
<dbReference type="PANTHER" id="PTHR21022">
    <property type="entry name" value="PREPHENATE DEHYDRATASE P PROTEIN"/>
    <property type="match status" value="1"/>
</dbReference>
<dbReference type="CDD" id="cd13631">
    <property type="entry name" value="PBP2_Ct-PDT_like"/>
    <property type="match status" value="1"/>
</dbReference>
<protein>
    <recommendedName>
        <fullName evidence="2">prephenate dehydratase</fullName>
        <ecNumber evidence="2">4.2.1.51</ecNumber>
    </recommendedName>
</protein>
<feature type="site" description="Essential for prephenate dehydratase activity" evidence="8">
    <location>
        <position position="196"/>
    </location>
</feature>
<evidence type="ECO:0000256" key="3">
    <source>
        <dbReference type="ARBA" id="ARBA00022605"/>
    </source>
</evidence>
<gene>
    <name evidence="12" type="ORF">FAM09_08630</name>
</gene>
<dbReference type="GO" id="GO:0005737">
    <property type="term" value="C:cytoplasm"/>
    <property type="evidence" value="ECO:0007669"/>
    <property type="project" value="TreeGrafter"/>
</dbReference>
<dbReference type="GO" id="GO:0004664">
    <property type="term" value="F:prephenate dehydratase activity"/>
    <property type="evidence" value="ECO:0007669"/>
    <property type="project" value="UniProtKB-EC"/>
</dbReference>
<dbReference type="SUPFAM" id="SSF55021">
    <property type="entry name" value="ACT-like"/>
    <property type="match status" value="1"/>
</dbReference>
<dbReference type="Gene3D" id="3.40.190.10">
    <property type="entry name" value="Periplasmic binding protein-like II"/>
    <property type="match status" value="2"/>
</dbReference>
<feature type="domain" description="ACT" evidence="11">
    <location>
        <begin position="217"/>
        <end position="293"/>
    </location>
</feature>
<dbReference type="InterPro" id="IPR045865">
    <property type="entry name" value="ACT-like_dom_sf"/>
</dbReference>
<organism evidence="12 13">
    <name type="scientific">Niastella caeni</name>
    <dbReference type="NCBI Taxonomy" id="2569763"/>
    <lineage>
        <taxon>Bacteria</taxon>
        <taxon>Pseudomonadati</taxon>
        <taxon>Bacteroidota</taxon>
        <taxon>Chitinophagia</taxon>
        <taxon>Chitinophagales</taxon>
        <taxon>Chitinophagaceae</taxon>
        <taxon>Niastella</taxon>
    </lineage>
</organism>
<comment type="catalytic activity">
    <reaction evidence="7">
        <text>prephenate + H(+) = 3-phenylpyruvate + CO2 + H2O</text>
        <dbReference type="Rhea" id="RHEA:21648"/>
        <dbReference type="ChEBI" id="CHEBI:15377"/>
        <dbReference type="ChEBI" id="CHEBI:15378"/>
        <dbReference type="ChEBI" id="CHEBI:16526"/>
        <dbReference type="ChEBI" id="CHEBI:18005"/>
        <dbReference type="ChEBI" id="CHEBI:29934"/>
        <dbReference type="EC" id="4.2.1.51"/>
    </reaction>
</comment>
<dbReference type="SUPFAM" id="SSF53850">
    <property type="entry name" value="Periplasmic binding protein-like II"/>
    <property type="match status" value="1"/>
</dbReference>
<dbReference type="InterPro" id="IPR002912">
    <property type="entry name" value="ACT_dom"/>
</dbReference>
<evidence type="ECO:0000256" key="7">
    <source>
        <dbReference type="ARBA" id="ARBA00047848"/>
    </source>
</evidence>
<dbReference type="PANTHER" id="PTHR21022:SF19">
    <property type="entry name" value="PREPHENATE DEHYDRATASE-RELATED"/>
    <property type="match status" value="1"/>
</dbReference>
<dbReference type="AlphaFoldDB" id="A0A4S8HW58"/>
<comment type="pathway">
    <text evidence="1">Amino-acid biosynthesis; L-phenylalanine biosynthesis; phenylpyruvate from prephenate: step 1/1.</text>
</comment>
<name>A0A4S8HW58_9BACT</name>
<comment type="caution">
    <text evidence="12">The sequence shown here is derived from an EMBL/GenBank/DDBJ whole genome shotgun (WGS) entry which is preliminary data.</text>
</comment>
<keyword evidence="6" id="KW-0456">Lyase</keyword>
<dbReference type="GO" id="GO:0009094">
    <property type="term" value="P:L-phenylalanine biosynthetic process"/>
    <property type="evidence" value="ECO:0007669"/>
    <property type="project" value="UniProtKB-UniPathway"/>
</dbReference>
<evidence type="ECO:0000256" key="4">
    <source>
        <dbReference type="ARBA" id="ARBA00023141"/>
    </source>
</evidence>
<keyword evidence="4" id="KW-0057">Aromatic amino acid biosynthesis</keyword>
<accession>A0A4S8HW58</accession>
<dbReference type="PROSITE" id="PS51171">
    <property type="entry name" value="PREPHENATE_DEHYDR_3"/>
    <property type="match status" value="1"/>
</dbReference>
<evidence type="ECO:0000259" key="10">
    <source>
        <dbReference type="PROSITE" id="PS51171"/>
    </source>
</evidence>
<evidence type="ECO:0000256" key="6">
    <source>
        <dbReference type="ARBA" id="ARBA00023239"/>
    </source>
</evidence>
<proteinExistence type="predicted"/>
<dbReference type="InterPro" id="IPR008242">
    <property type="entry name" value="Chor_mutase/pphenate_deHydtase"/>
</dbReference>
<evidence type="ECO:0000256" key="2">
    <source>
        <dbReference type="ARBA" id="ARBA00013147"/>
    </source>
</evidence>
<feature type="compositionally biased region" description="Polar residues" evidence="9">
    <location>
        <begin position="8"/>
        <end position="20"/>
    </location>
</feature>
<dbReference type="UniPathway" id="UPA00121">
    <property type="reaction ID" value="UER00345"/>
</dbReference>
<dbReference type="EMBL" id="STFF01000002">
    <property type="protein sequence ID" value="THU39948.1"/>
    <property type="molecule type" value="Genomic_DNA"/>
</dbReference>
<feature type="domain" description="Prephenate dehydratase" evidence="10">
    <location>
        <begin position="26"/>
        <end position="203"/>
    </location>
</feature>
<reference evidence="12 13" key="1">
    <citation type="submission" date="2019-04" db="EMBL/GenBank/DDBJ databases">
        <title>Niastella caeni sp. nov., isolated from activated sludge.</title>
        <authorList>
            <person name="Sheng M."/>
        </authorList>
    </citation>
    <scope>NUCLEOTIDE SEQUENCE [LARGE SCALE GENOMIC DNA]</scope>
    <source>
        <strain evidence="12 13">HX-2-15</strain>
    </source>
</reference>